<accession>I3P6K8</accession>
<dbReference type="GeneID" id="12983958"/>
<comment type="PTM">
    <text evidence="15">Highly phosphorylated.</text>
</comment>
<evidence type="ECO:0000313" key="17">
    <source>
        <dbReference type="Proteomes" id="UP000144657"/>
    </source>
</evidence>
<evidence type="ECO:0000256" key="7">
    <source>
        <dbReference type="ARBA" id="ARBA00022844"/>
    </source>
</evidence>
<keyword evidence="12 15" id="KW-0238">DNA-binding</keyword>
<evidence type="ECO:0000256" key="5">
    <source>
        <dbReference type="ARBA" id="ARBA00022581"/>
    </source>
</evidence>
<keyword evidence="11 15" id="KW-1176">Cytoplasmic inwards viral transport</keyword>
<dbReference type="Proteomes" id="UP000144657">
    <property type="component" value="Segment"/>
</dbReference>
<dbReference type="KEGG" id="vg:12983958"/>
<reference evidence="16 17" key="1">
    <citation type="journal article" date="2011" name="J. Infect. Dis.">
        <title>The oral cavity contains abundant known and novel human papillomaviruses from the Betapapillomavirus and Gammapapillomavirus genera.</title>
        <authorList>
            <person name="Bottalico D."/>
            <person name="Chen Z."/>
            <person name="Dunne A."/>
            <person name="Ostoloza J."/>
            <person name="McKinney S."/>
            <person name="Sun C."/>
            <person name="Schlecht N.F."/>
            <person name="Fatahzadeh M."/>
            <person name="Herrero R."/>
            <person name="Schiffman M."/>
            <person name="Burk R.D."/>
        </authorList>
    </citation>
    <scope>NUCLEOTIDE SEQUENCE [LARGE SCALE GENOMIC DNA]</scope>
    <source>
        <strain evidence="16">NJ3500</strain>
    </source>
</reference>
<evidence type="ECO:0000256" key="13">
    <source>
        <dbReference type="ARBA" id="ARBA00023157"/>
    </source>
</evidence>
<dbReference type="OrthoDB" id="8047at10239"/>
<comment type="subunit">
    <text evidence="15">Interacts with major capsid protein L1. Interacts with E2; this interaction inhibits E2 transcriptional activity but not the DNA replication function E2. Interacts with host HSPA8; this interaction is required for L2 nuclear translocation. Interacts with host importins KPNB2 and KPNB3. Forms a complex with importin alpha2-beta1 heterodimers via interaction with the importin alpha2 adapter. Interacts with host DYNLT1; this interaction is essential for virus intracellular transport during entry. Interacts (via C-terminus) with host retromer subunits VPS35 AND VPS29.</text>
</comment>
<dbReference type="GO" id="GO:0019028">
    <property type="term" value="C:viral capsid"/>
    <property type="evidence" value="ECO:0007669"/>
    <property type="project" value="UniProtKB-UniRule"/>
</dbReference>
<protein>
    <recommendedName>
        <fullName evidence="15">Minor capsid protein L2</fullName>
    </recommendedName>
</protein>
<keyword evidence="10" id="KW-1039">Host endosome</keyword>
<organism evidence="16 17">
    <name type="scientific">Human papillomavirus 135</name>
    <dbReference type="NCBI Taxonomy" id="1070408"/>
    <lineage>
        <taxon>Viruses</taxon>
        <taxon>Monodnaviria</taxon>
        <taxon>Shotokuvirae</taxon>
        <taxon>Cossaviricota</taxon>
        <taxon>Papovaviricetes</taxon>
        <taxon>Zurhausenvirales</taxon>
        <taxon>Papillomaviridae</taxon>
        <taxon>Firstpapillomavirinae</taxon>
        <taxon>Gammapapillomavirus</taxon>
        <taxon>Gammapapillomavirus 15</taxon>
    </lineage>
</organism>
<keyword evidence="3 15" id="KW-0167">Capsid protein</keyword>
<keyword evidence="6" id="KW-1040">Host Golgi apparatus</keyword>
<evidence type="ECO:0000256" key="3">
    <source>
        <dbReference type="ARBA" id="ARBA00022561"/>
    </source>
</evidence>
<evidence type="ECO:0000256" key="4">
    <source>
        <dbReference type="ARBA" id="ARBA00022562"/>
    </source>
</evidence>
<name>I3P6K8_9PAPI</name>
<comment type="function">
    <text evidence="15">Minor protein of the capsid that localizes along the inner surface of the virion, within the central cavities beneath the L1 pentamers. Plays a role in capsid stabilization through interaction with the major capsid protein L1. Once the virion enters the host cell, L2 escorts the genomic DNA into the nucleus by promoting escape from the endosomal compartments and traffic through the host Golgi network. Mechanistically, the C-terminus of L2 possesses a cell-penetrating peptide that protudes from the host endosome, interacts with host cytoplasmic retromer cargo and thereby mediates the capsid delivery to the host trans-Golgi network. Plays a role through its interaction with host dynein in the intracellular microtubule-dependent transport of viral capsid toward the nucleus. Mediates the viral genome import into the nucleus through binding to host importins. Once within the nucleus, L2 localizes viral genomes to host PML bodies in order to activate early gene expression for establishment of infection. Later on, promotes late gene expression by interacting with the viral E2 protein and by inhibiting its transcriptional activation functions. During virion assembly, encapsidates the genome by direct interaction with the viral DNA.</text>
</comment>
<comment type="subcellular location">
    <subcellularLocation>
        <location evidence="15">Virion</location>
    </subcellularLocation>
    <subcellularLocation>
        <location evidence="15">Host nucleus</location>
    </subcellularLocation>
</comment>
<keyword evidence="14 15" id="KW-1160">Virus entry into host cell</keyword>
<keyword evidence="17" id="KW-1185">Reference proteome</keyword>
<feature type="disulfide bond" evidence="15">
    <location>
        <begin position="18"/>
        <end position="24"/>
    </location>
</feature>
<dbReference type="GO" id="GO:0005198">
    <property type="term" value="F:structural molecule activity"/>
    <property type="evidence" value="ECO:0007669"/>
    <property type="project" value="UniProtKB-UniRule"/>
</dbReference>
<keyword evidence="13 15" id="KW-1015">Disulfide bond</keyword>
<keyword evidence="8 15" id="KW-0426">Late protein</keyword>
<dbReference type="GO" id="GO:0075521">
    <property type="term" value="P:microtubule-dependent intracellular transport of viral material towards nucleus"/>
    <property type="evidence" value="ECO:0007669"/>
    <property type="project" value="UniProtKB-UniRule"/>
</dbReference>
<dbReference type="GO" id="GO:0042025">
    <property type="term" value="C:host cell nucleus"/>
    <property type="evidence" value="ECO:0007669"/>
    <property type="project" value="UniProtKB-SubCell"/>
</dbReference>
<evidence type="ECO:0000256" key="8">
    <source>
        <dbReference type="ARBA" id="ARBA00022921"/>
    </source>
</evidence>
<dbReference type="RefSeq" id="YP_006393286.1">
    <property type="nucleotide sequence ID" value="NC_017993.1"/>
</dbReference>
<evidence type="ECO:0000256" key="15">
    <source>
        <dbReference type="HAMAP-Rule" id="MF_04003"/>
    </source>
</evidence>
<evidence type="ECO:0000256" key="6">
    <source>
        <dbReference type="ARBA" id="ARBA00022812"/>
    </source>
</evidence>
<keyword evidence="7 15" id="KW-0946">Virion</keyword>
<dbReference type="GO" id="GO:0043657">
    <property type="term" value="C:host cell"/>
    <property type="evidence" value="ECO:0007669"/>
    <property type="project" value="GOC"/>
</dbReference>
<keyword evidence="4 15" id="KW-1048">Host nucleus</keyword>
<keyword evidence="1 15" id="KW-1163">Viral penetration into host nucleus</keyword>
<dbReference type="GO" id="GO:0046718">
    <property type="term" value="P:symbiont entry into host cell"/>
    <property type="evidence" value="ECO:0007669"/>
    <property type="project" value="UniProtKB-KW"/>
</dbReference>
<dbReference type="Pfam" id="PF00513">
    <property type="entry name" value="Late_protein_L2"/>
    <property type="match status" value="1"/>
</dbReference>
<proteinExistence type="inferred from homology"/>
<keyword evidence="5 15" id="KW-0945">Host-virus interaction</keyword>
<evidence type="ECO:0000256" key="2">
    <source>
        <dbReference type="ARBA" id="ARBA00022553"/>
    </source>
</evidence>
<evidence type="ECO:0000256" key="10">
    <source>
        <dbReference type="ARBA" id="ARBA00023046"/>
    </source>
</evidence>
<evidence type="ECO:0000256" key="11">
    <source>
        <dbReference type="ARBA" id="ARBA00023120"/>
    </source>
</evidence>
<comment type="caution">
    <text evidence="15">Lacks conserved residue(s) required for the propagation of feature annotation.</text>
</comment>
<evidence type="ECO:0000256" key="12">
    <source>
        <dbReference type="ARBA" id="ARBA00023125"/>
    </source>
</evidence>
<dbReference type="HAMAP" id="MF_04003">
    <property type="entry name" value="PPV_L2"/>
    <property type="match status" value="1"/>
</dbReference>
<dbReference type="GO" id="GO:0075732">
    <property type="term" value="P:viral penetration into host nucleus"/>
    <property type="evidence" value="ECO:0007669"/>
    <property type="project" value="UniProtKB-KW"/>
</dbReference>
<keyword evidence="9 15" id="KW-1177">Microtubular inwards viral transport</keyword>
<dbReference type="GO" id="GO:0003677">
    <property type="term" value="F:DNA binding"/>
    <property type="evidence" value="ECO:0007669"/>
    <property type="project" value="UniProtKB-UniRule"/>
</dbReference>
<gene>
    <name evidence="15 16" type="primary">L2</name>
</gene>
<keyword evidence="2 15" id="KW-0597">Phosphoprotein</keyword>
<dbReference type="InterPro" id="IPR000784">
    <property type="entry name" value="Late_L2"/>
</dbReference>
<evidence type="ECO:0000256" key="9">
    <source>
        <dbReference type="ARBA" id="ARBA00022952"/>
    </source>
</evidence>
<evidence type="ECO:0000313" key="16">
    <source>
        <dbReference type="EMBL" id="AEM24598.1"/>
    </source>
</evidence>
<sequence>MLRTRRKRAAVDDLYRNCRLGGDCPPDVKNKVEGTTLADRLLQIFGSILYFGNLGIGTGKGSGGFGGYRPIGGTTGRAPEITVTKPSIPLDPLGGAEVIPLDVINPEAPSVVPLQEGAIPNVPITDTGTTTADIAEVEVTTSFGPTDTVHTSNTQPTIISHNTDVITVDMQPGPPPPKRIALDIGSTTPYELHLNVFQQPSLDADINVFVDPNITGDTVGLQEIELTPINERAEFSIEEGAEPLSSTPTQAFNRVINQGQRLYNRFVQQVQTRNPDFIRQPSRLVTFEFENPAFDDDVTYTFQQDVLDLAAAPDPDFNDIISLSRPFYSKTDEGLRISRLGQKGSITTRSGLKIGQKVHYFYDISKISDASEIELATFGVYSGEASTVNAYANNTVVDTNLGGITYPESALEDVFEETFDNSHLVLDIDTENGKALSVPVVPHPTAVKVFVGDVGKNILIDFPLYNTETTIIRPSPSVVPLGPTSPVSFYSDDFYLHPSLFTKRKKRKYYNF</sequence>
<dbReference type="EMBL" id="HM999987">
    <property type="protein sequence ID" value="AEM24598.1"/>
    <property type="molecule type" value="Genomic_DNA"/>
</dbReference>
<evidence type="ECO:0000256" key="1">
    <source>
        <dbReference type="ARBA" id="ARBA00022524"/>
    </source>
</evidence>
<comment type="similarity">
    <text evidence="15">Belongs to the papillomaviridae L2 protein family.</text>
</comment>
<evidence type="ECO:0000256" key="14">
    <source>
        <dbReference type="ARBA" id="ARBA00023296"/>
    </source>
</evidence>